<dbReference type="InterPro" id="IPR027051">
    <property type="entry name" value="XdhC_Rossmann_dom"/>
</dbReference>
<organism evidence="3 4">
    <name type="scientific">Polaribacter marinivivus</name>
    <dbReference type="NCBI Taxonomy" id="1524260"/>
    <lineage>
        <taxon>Bacteria</taxon>
        <taxon>Pseudomonadati</taxon>
        <taxon>Bacteroidota</taxon>
        <taxon>Flavobacteriia</taxon>
        <taxon>Flavobacteriales</taxon>
        <taxon>Flavobacteriaceae</taxon>
    </lineage>
</organism>
<dbReference type="EMBL" id="JBHSCY010000001">
    <property type="protein sequence ID" value="MFC4267369.1"/>
    <property type="molecule type" value="Genomic_DNA"/>
</dbReference>
<keyword evidence="4" id="KW-1185">Reference proteome</keyword>
<dbReference type="Proteomes" id="UP001595826">
    <property type="component" value="Unassembled WGS sequence"/>
</dbReference>
<dbReference type="Pfam" id="PF02625">
    <property type="entry name" value="XdhC_CoxI"/>
    <property type="match status" value="1"/>
</dbReference>
<dbReference type="InterPro" id="IPR052698">
    <property type="entry name" value="MoCofactor_Util/Proc"/>
</dbReference>
<feature type="domain" description="XdhC Rossmann" evidence="2">
    <location>
        <begin position="174"/>
        <end position="317"/>
    </location>
</feature>
<reference evidence="4" key="1">
    <citation type="journal article" date="2019" name="Int. J. Syst. Evol. Microbiol.">
        <title>The Global Catalogue of Microorganisms (GCM) 10K type strain sequencing project: providing services to taxonomists for standard genome sequencing and annotation.</title>
        <authorList>
            <consortium name="The Broad Institute Genomics Platform"/>
            <consortium name="The Broad Institute Genome Sequencing Center for Infectious Disease"/>
            <person name="Wu L."/>
            <person name="Ma J."/>
        </authorList>
    </citation>
    <scope>NUCLEOTIDE SEQUENCE [LARGE SCALE GENOMIC DNA]</scope>
    <source>
        <strain evidence="4">CECT 8655</strain>
    </source>
</reference>
<proteinExistence type="predicted"/>
<dbReference type="PANTHER" id="PTHR30388:SF6">
    <property type="entry name" value="XANTHINE DEHYDROGENASE SUBUNIT A-RELATED"/>
    <property type="match status" value="1"/>
</dbReference>
<name>A0ABV8R4K0_9FLAO</name>
<comment type="caution">
    <text evidence="3">The sequence shown here is derived from an EMBL/GenBank/DDBJ whole genome shotgun (WGS) entry which is preliminary data.</text>
</comment>
<dbReference type="InterPro" id="IPR003777">
    <property type="entry name" value="XdhC_CoxI"/>
</dbReference>
<evidence type="ECO:0000259" key="2">
    <source>
        <dbReference type="Pfam" id="PF13478"/>
    </source>
</evidence>
<dbReference type="Gene3D" id="3.40.50.720">
    <property type="entry name" value="NAD(P)-binding Rossmann-like Domain"/>
    <property type="match status" value="1"/>
</dbReference>
<evidence type="ECO:0000313" key="3">
    <source>
        <dbReference type="EMBL" id="MFC4267369.1"/>
    </source>
</evidence>
<dbReference type="Pfam" id="PF13478">
    <property type="entry name" value="XdhC_C"/>
    <property type="match status" value="1"/>
</dbReference>
<feature type="domain" description="XdhC- CoxI" evidence="1">
    <location>
        <begin position="17"/>
        <end position="82"/>
    </location>
</feature>
<dbReference type="RefSeq" id="WP_377407220.1">
    <property type="nucleotide sequence ID" value="NZ_JBHSCY010000001.1"/>
</dbReference>
<protein>
    <submittedName>
        <fullName evidence="3">XdhC family protein</fullName>
    </submittedName>
</protein>
<sequence>MIHELKEIIHQALINQEKGLKNVLASVVFLDGSSYRKPGVRMLISEDLNSVGAVSGGCVEKEIIHRSKAVFENNTAKIITYDGRYRLGCEGILYILLEPFTIKKEFLEDFTKATSKRESLKIESYFIKKDETSGDFGSIVTFENNKKFQFLDATINPKNEFDCFTQILQPAFRLIIIGGEHDAVKLCKIAANLGWEIEVITSAKDPKTLHDFPGAKSVAGESPETISFSGIEENTAIVIMNHSYVQDLKYVTKLSKYRPKYIGILGAPKRRERLFNELFEFVPDISEEFLDQIYTPAGLHIGAQTPEEIAISIIAEILSVIRNKEPFYLRNITDKIHNS</sequence>
<evidence type="ECO:0000259" key="1">
    <source>
        <dbReference type="Pfam" id="PF02625"/>
    </source>
</evidence>
<gene>
    <name evidence="3" type="ORF">ACFOWD_00500</name>
</gene>
<dbReference type="PANTHER" id="PTHR30388">
    <property type="entry name" value="ALDEHYDE OXIDOREDUCTASE MOLYBDENUM COFACTOR ASSEMBLY PROTEIN"/>
    <property type="match status" value="1"/>
</dbReference>
<evidence type="ECO:0000313" key="4">
    <source>
        <dbReference type="Proteomes" id="UP001595826"/>
    </source>
</evidence>
<accession>A0ABV8R4K0</accession>